<dbReference type="RefSeq" id="WP_282839687.1">
    <property type="nucleotide sequence ID" value="NZ_JASCXW010000022.1"/>
</dbReference>
<dbReference type="Proteomes" id="UP001431532">
    <property type="component" value="Unassembled WGS sequence"/>
</dbReference>
<dbReference type="PANTHER" id="PTHR42798:SF7">
    <property type="entry name" value="ALPHA-D-RIBOSE 1-METHYLPHOSPHONATE 5-TRIPHOSPHATE SYNTHASE SUBUNIT PHNL"/>
    <property type="match status" value="1"/>
</dbReference>
<proteinExistence type="inferred from homology"/>
<gene>
    <name evidence="6" type="ORF">QJ521_06755</name>
</gene>
<accession>A0AAW6U5S1</accession>
<dbReference type="Gene3D" id="3.40.50.300">
    <property type="entry name" value="P-loop containing nucleotide triphosphate hydrolases"/>
    <property type="match status" value="1"/>
</dbReference>
<name>A0AAW6U5S1_9MOLU</name>
<reference evidence="6" key="1">
    <citation type="submission" date="2023-05" db="EMBL/GenBank/DDBJ databases">
        <title>Mariniplasma microaerophilum sp. nov., a novel anaerobic mollicute isolated from terrestrial mud volcano, Taman Peninsula, Russia.</title>
        <authorList>
            <person name="Khomyakova M.A."/>
            <person name="Merkel A.Y."/>
            <person name="Slobodkin A.I."/>
        </authorList>
    </citation>
    <scope>NUCLEOTIDE SEQUENCE</scope>
    <source>
        <strain evidence="6">M4Ah</strain>
    </source>
</reference>
<evidence type="ECO:0000313" key="7">
    <source>
        <dbReference type="Proteomes" id="UP001431532"/>
    </source>
</evidence>
<keyword evidence="3" id="KW-0547">Nucleotide-binding</keyword>
<organism evidence="6 7">
    <name type="scientific">Peloplasma aerotolerans</name>
    <dbReference type="NCBI Taxonomy" id="3044389"/>
    <lineage>
        <taxon>Bacteria</taxon>
        <taxon>Bacillati</taxon>
        <taxon>Mycoplasmatota</taxon>
        <taxon>Mollicutes</taxon>
        <taxon>Acholeplasmatales</taxon>
        <taxon>Acholeplasmataceae</taxon>
        <taxon>Peloplasma</taxon>
    </lineage>
</organism>
<dbReference type="AlphaFoldDB" id="A0AAW6U5S1"/>
<protein>
    <submittedName>
        <fullName evidence="6">ABC transporter ATP-binding protein</fullName>
    </submittedName>
</protein>
<evidence type="ECO:0000256" key="2">
    <source>
        <dbReference type="ARBA" id="ARBA00022448"/>
    </source>
</evidence>
<dbReference type="InterPro" id="IPR003439">
    <property type="entry name" value="ABC_transporter-like_ATP-bd"/>
</dbReference>
<dbReference type="InterPro" id="IPR027417">
    <property type="entry name" value="P-loop_NTPase"/>
</dbReference>
<comment type="caution">
    <text evidence="6">The sequence shown here is derived from an EMBL/GenBank/DDBJ whole genome shotgun (WGS) entry which is preliminary data.</text>
</comment>
<dbReference type="PROSITE" id="PS50893">
    <property type="entry name" value="ABC_TRANSPORTER_2"/>
    <property type="match status" value="1"/>
</dbReference>
<dbReference type="InterPro" id="IPR017871">
    <property type="entry name" value="ABC_transporter-like_CS"/>
</dbReference>
<dbReference type="PANTHER" id="PTHR42798">
    <property type="entry name" value="LIPOPROTEIN-RELEASING SYSTEM ATP-BINDING PROTEIN LOLD"/>
    <property type="match status" value="1"/>
</dbReference>
<dbReference type="GO" id="GO:0005524">
    <property type="term" value="F:ATP binding"/>
    <property type="evidence" value="ECO:0007669"/>
    <property type="project" value="UniProtKB-KW"/>
</dbReference>
<comment type="similarity">
    <text evidence="1">Belongs to the ABC transporter superfamily.</text>
</comment>
<evidence type="ECO:0000313" key="6">
    <source>
        <dbReference type="EMBL" id="MDI6453257.1"/>
    </source>
</evidence>
<keyword evidence="7" id="KW-1185">Reference proteome</keyword>
<dbReference type="EMBL" id="JASCXW010000022">
    <property type="protein sequence ID" value="MDI6453257.1"/>
    <property type="molecule type" value="Genomic_DNA"/>
</dbReference>
<dbReference type="Pfam" id="PF00005">
    <property type="entry name" value="ABC_tran"/>
    <property type="match status" value="1"/>
</dbReference>
<keyword evidence="2" id="KW-0813">Transport</keyword>
<dbReference type="SMART" id="SM00382">
    <property type="entry name" value="AAA"/>
    <property type="match status" value="1"/>
</dbReference>
<keyword evidence="4 6" id="KW-0067">ATP-binding</keyword>
<feature type="domain" description="ABC transporter" evidence="5">
    <location>
        <begin position="6"/>
        <end position="245"/>
    </location>
</feature>
<dbReference type="InterPro" id="IPR017911">
    <property type="entry name" value="MacB-like_ATP-bd"/>
</dbReference>
<dbReference type="GO" id="GO:0016887">
    <property type="term" value="F:ATP hydrolysis activity"/>
    <property type="evidence" value="ECO:0007669"/>
    <property type="project" value="InterPro"/>
</dbReference>
<dbReference type="InterPro" id="IPR003593">
    <property type="entry name" value="AAA+_ATPase"/>
</dbReference>
<sequence>MRQCIIKAKDLVKTFLTDGFGLNAVDHIDLEIYQEDFTVIMGSSGSGKSSLLYVLSGLDGITSGDVFYENVSLLSLNEKKAAKFRREEIGFVFQAVNLIPNLSLLDNITIAGFLTKKPRKDVEVEALKLFTMMRLSNEKDRLPSMVSGGQAQRAAIARSLINQPKVLFADEPTGSLNSSSSEAVLDVFSKINQDLKKTIIMVTHDIKAAVRADRILFLKDGKIDGDIRLDRYNKKDKMNRENHIMKYLQAKGW</sequence>
<dbReference type="PROSITE" id="PS00211">
    <property type="entry name" value="ABC_TRANSPORTER_1"/>
    <property type="match status" value="1"/>
</dbReference>
<evidence type="ECO:0000256" key="4">
    <source>
        <dbReference type="ARBA" id="ARBA00022840"/>
    </source>
</evidence>
<evidence type="ECO:0000259" key="5">
    <source>
        <dbReference type="PROSITE" id="PS50893"/>
    </source>
</evidence>
<dbReference type="SUPFAM" id="SSF52540">
    <property type="entry name" value="P-loop containing nucleoside triphosphate hydrolases"/>
    <property type="match status" value="1"/>
</dbReference>
<dbReference type="CDD" id="cd03255">
    <property type="entry name" value="ABC_MJ0796_LolCDE_FtsE"/>
    <property type="match status" value="1"/>
</dbReference>
<evidence type="ECO:0000256" key="1">
    <source>
        <dbReference type="ARBA" id="ARBA00005417"/>
    </source>
</evidence>
<evidence type="ECO:0000256" key="3">
    <source>
        <dbReference type="ARBA" id="ARBA00022741"/>
    </source>
</evidence>